<evidence type="ECO:0000313" key="2">
    <source>
        <dbReference type="EMBL" id="KAF1988726.1"/>
    </source>
</evidence>
<proteinExistence type="predicted"/>
<feature type="chain" id="PRO_5026227454" evidence="1">
    <location>
        <begin position="23"/>
        <end position="206"/>
    </location>
</feature>
<name>A0A6G1H677_9PEZI</name>
<gene>
    <name evidence="2" type="ORF">K402DRAFT_391439</name>
</gene>
<evidence type="ECO:0000256" key="1">
    <source>
        <dbReference type="SAM" id="SignalP"/>
    </source>
</evidence>
<dbReference type="EMBL" id="ML977147">
    <property type="protein sequence ID" value="KAF1988726.1"/>
    <property type="molecule type" value="Genomic_DNA"/>
</dbReference>
<dbReference type="OrthoDB" id="3895305at2759"/>
<feature type="signal peptide" evidence="1">
    <location>
        <begin position="1"/>
        <end position="22"/>
    </location>
</feature>
<organism evidence="2 3">
    <name type="scientific">Aulographum hederae CBS 113979</name>
    <dbReference type="NCBI Taxonomy" id="1176131"/>
    <lineage>
        <taxon>Eukaryota</taxon>
        <taxon>Fungi</taxon>
        <taxon>Dikarya</taxon>
        <taxon>Ascomycota</taxon>
        <taxon>Pezizomycotina</taxon>
        <taxon>Dothideomycetes</taxon>
        <taxon>Pleosporomycetidae</taxon>
        <taxon>Aulographales</taxon>
        <taxon>Aulographaceae</taxon>
    </lineage>
</organism>
<evidence type="ECO:0000313" key="3">
    <source>
        <dbReference type="Proteomes" id="UP000800041"/>
    </source>
</evidence>
<keyword evidence="3" id="KW-1185">Reference proteome</keyword>
<protein>
    <submittedName>
        <fullName evidence="2">Uncharacterized protein</fullName>
    </submittedName>
</protein>
<accession>A0A6G1H677</accession>
<sequence>MKTTTLVLSQAILALALPQAAPAPAPDADAILPLGPKVPNTIVPGGKAPETQELPSRFFPESKRIKIRYGPYQLPSIDDVGLGTILSGEKGTLSTMAVNMKKPCDGKCGLLSAQASLEYTNGTEANVDTGSWLHHVVQAATGEGKSDGVCGYPVERFFSSGNERTPTSFMDLMEKTIKSAYPVGPEDTFVAQIELMNMDSTPKEVY</sequence>
<keyword evidence="1" id="KW-0732">Signal</keyword>
<dbReference type="AlphaFoldDB" id="A0A6G1H677"/>
<reference evidence="2" key="1">
    <citation type="journal article" date="2020" name="Stud. Mycol.">
        <title>101 Dothideomycetes genomes: a test case for predicting lifestyles and emergence of pathogens.</title>
        <authorList>
            <person name="Haridas S."/>
            <person name="Albert R."/>
            <person name="Binder M."/>
            <person name="Bloem J."/>
            <person name="Labutti K."/>
            <person name="Salamov A."/>
            <person name="Andreopoulos B."/>
            <person name="Baker S."/>
            <person name="Barry K."/>
            <person name="Bills G."/>
            <person name="Bluhm B."/>
            <person name="Cannon C."/>
            <person name="Castanera R."/>
            <person name="Culley D."/>
            <person name="Daum C."/>
            <person name="Ezra D."/>
            <person name="Gonzalez J."/>
            <person name="Henrissat B."/>
            <person name="Kuo A."/>
            <person name="Liang C."/>
            <person name="Lipzen A."/>
            <person name="Lutzoni F."/>
            <person name="Magnuson J."/>
            <person name="Mondo S."/>
            <person name="Nolan M."/>
            <person name="Ohm R."/>
            <person name="Pangilinan J."/>
            <person name="Park H.-J."/>
            <person name="Ramirez L."/>
            <person name="Alfaro M."/>
            <person name="Sun H."/>
            <person name="Tritt A."/>
            <person name="Yoshinaga Y."/>
            <person name="Zwiers L.-H."/>
            <person name="Turgeon B."/>
            <person name="Goodwin S."/>
            <person name="Spatafora J."/>
            <person name="Crous P."/>
            <person name="Grigoriev I."/>
        </authorList>
    </citation>
    <scope>NUCLEOTIDE SEQUENCE</scope>
    <source>
        <strain evidence="2">CBS 113979</strain>
    </source>
</reference>
<dbReference type="Proteomes" id="UP000800041">
    <property type="component" value="Unassembled WGS sequence"/>
</dbReference>